<organism evidence="1 2">
    <name type="scientific">Coptis chinensis</name>
    <dbReference type="NCBI Taxonomy" id="261450"/>
    <lineage>
        <taxon>Eukaryota</taxon>
        <taxon>Viridiplantae</taxon>
        <taxon>Streptophyta</taxon>
        <taxon>Embryophyta</taxon>
        <taxon>Tracheophyta</taxon>
        <taxon>Spermatophyta</taxon>
        <taxon>Magnoliopsida</taxon>
        <taxon>Ranunculales</taxon>
        <taxon>Ranunculaceae</taxon>
        <taxon>Coptidoideae</taxon>
        <taxon>Coptis</taxon>
    </lineage>
</organism>
<sequence length="151" mass="16285">MDNLKHCLKATCRTSELLYKFDLMIDGRLVIAAATGTPTPPSSSDAFLPRITKNSNILPPLSLTKPSWTVRTEVAGEWTADTVKAKVNQVETPENPRPRKPVLHAISHAPAATPASVDISLDVWVDRSVGHVVEVALAIAPDVLEQGSTEI</sequence>
<name>A0A835IVG5_9MAGN</name>
<evidence type="ECO:0000313" key="2">
    <source>
        <dbReference type="Proteomes" id="UP000631114"/>
    </source>
</evidence>
<dbReference type="Proteomes" id="UP000631114">
    <property type="component" value="Unassembled WGS sequence"/>
</dbReference>
<protein>
    <submittedName>
        <fullName evidence="1">Uncharacterized protein</fullName>
    </submittedName>
</protein>
<dbReference type="AlphaFoldDB" id="A0A835IVG5"/>
<gene>
    <name evidence="1" type="ORF">IFM89_027657</name>
</gene>
<proteinExistence type="predicted"/>
<evidence type="ECO:0000313" key="1">
    <source>
        <dbReference type="EMBL" id="KAF9625880.1"/>
    </source>
</evidence>
<dbReference type="EMBL" id="JADFTS010000001">
    <property type="protein sequence ID" value="KAF9625880.1"/>
    <property type="molecule type" value="Genomic_DNA"/>
</dbReference>
<comment type="caution">
    <text evidence="1">The sequence shown here is derived from an EMBL/GenBank/DDBJ whole genome shotgun (WGS) entry which is preliminary data.</text>
</comment>
<accession>A0A835IVG5</accession>
<keyword evidence="2" id="KW-1185">Reference proteome</keyword>
<reference evidence="1 2" key="1">
    <citation type="submission" date="2020-10" db="EMBL/GenBank/DDBJ databases">
        <title>The Coptis chinensis genome and diversification of protoberbering-type alkaloids.</title>
        <authorList>
            <person name="Wang B."/>
            <person name="Shu S."/>
            <person name="Song C."/>
            <person name="Liu Y."/>
        </authorList>
    </citation>
    <scope>NUCLEOTIDE SEQUENCE [LARGE SCALE GENOMIC DNA]</scope>
    <source>
        <strain evidence="1">HL-2020</strain>
        <tissue evidence="1">Leaf</tissue>
    </source>
</reference>